<evidence type="ECO:0000256" key="12">
    <source>
        <dbReference type="PIRSR" id="PIRSR603739-50"/>
    </source>
</evidence>
<comment type="similarity">
    <text evidence="3">Belongs to the radical SAM superfamily. KamA family.</text>
</comment>
<dbReference type="SFLD" id="SFLDG01070">
    <property type="entry name" value="PLP-dependent"/>
    <property type="match status" value="1"/>
</dbReference>
<evidence type="ECO:0000256" key="3">
    <source>
        <dbReference type="ARBA" id="ARBA00008703"/>
    </source>
</evidence>
<keyword evidence="7 12" id="KW-0663">Pyridoxal phosphate</keyword>
<feature type="binding site" evidence="11">
    <location>
        <position position="117"/>
    </location>
    <ligand>
        <name>[4Fe-4S] cluster</name>
        <dbReference type="ChEBI" id="CHEBI:49883"/>
        <note>4Fe-4S-S-AdoMet</note>
    </ligand>
</feature>
<keyword evidence="4 11" id="KW-0004">4Fe-4S</keyword>
<dbReference type="OrthoDB" id="9770937at2"/>
<keyword evidence="15" id="KW-1185">Reference proteome</keyword>
<evidence type="ECO:0000256" key="9">
    <source>
        <dbReference type="ARBA" id="ARBA00023014"/>
    </source>
</evidence>
<dbReference type="GO" id="GO:0051539">
    <property type="term" value="F:4 iron, 4 sulfur cluster binding"/>
    <property type="evidence" value="ECO:0007669"/>
    <property type="project" value="UniProtKB-KW"/>
</dbReference>
<dbReference type="InterPro" id="IPR003739">
    <property type="entry name" value="Lys_aminomutase/Glu_NH3_mut"/>
</dbReference>
<dbReference type="NCBIfam" id="TIGR00238">
    <property type="entry name" value="KamA family radical SAM protein"/>
    <property type="match status" value="1"/>
</dbReference>
<dbReference type="Proteomes" id="UP000291236">
    <property type="component" value="Chromosome"/>
</dbReference>
<evidence type="ECO:0000256" key="10">
    <source>
        <dbReference type="ARBA" id="ARBA00023235"/>
    </source>
</evidence>
<evidence type="ECO:0000259" key="13">
    <source>
        <dbReference type="PROSITE" id="PS51918"/>
    </source>
</evidence>
<evidence type="ECO:0000313" key="15">
    <source>
        <dbReference type="Proteomes" id="UP000291236"/>
    </source>
</evidence>
<feature type="modified residue" description="N6-(pyridoxal phosphate)lysine" evidence="12">
    <location>
        <position position="323"/>
    </location>
</feature>
<dbReference type="SUPFAM" id="SSF102114">
    <property type="entry name" value="Radical SAM enzymes"/>
    <property type="match status" value="1"/>
</dbReference>
<dbReference type="InterPro" id="IPR058240">
    <property type="entry name" value="rSAM_sf"/>
</dbReference>
<comment type="cofactor">
    <cofactor evidence="2">
        <name>[4Fe-4S] cluster</name>
        <dbReference type="ChEBI" id="CHEBI:49883"/>
    </cofactor>
</comment>
<dbReference type="InterPro" id="IPR013785">
    <property type="entry name" value="Aldolase_TIM"/>
</dbReference>
<dbReference type="PROSITE" id="PS51918">
    <property type="entry name" value="RADICAL_SAM"/>
    <property type="match status" value="1"/>
</dbReference>
<keyword evidence="6 11" id="KW-0479">Metal-binding</keyword>
<evidence type="ECO:0000256" key="7">
    <source>
        <dbReference type="ARBA" id="ARBA00022898"/>
    </source>
</evidence>
<sequence>MISEKNWAKELAKSLINLNQLAEKSIVPASDLQDLQKVKDTFDIRVPNLFIDDIVKGNNALAKQFIPSKNEIIFLPEELEDPIGDSRWSPVEGIVHRYPDRVLFKPTYLCGVYCRFCFRRNKVSDSANNIKSDNAKIAIDYIKSHKEIWEVILTGGDPLVLTDKILQKLLEEISSIEHVKILRFHTRIPSVLPSRVTDSLIQILKNTNKSIWIAVHMNSSEEFTEEAKTALAKLIDNGIPVVLQSVLLKDINDTNIQLVSLLKSAIENRVKPYYIHYPDLAKGTEHFRIPLKRAIELIKGLRGQISGLCIPHLIIDIPGGNGKIAINTHTARESKKNTWEFESPLDGTKITVQYP</sequence>
<feature type="binding site" evidence="11">
    <location>
        <position position="110"/>
    </location>
    <ligand>
        <name>[4Fe-4S] cluster</name>
        <dbReference type="ChEBI" id="CHEBI:49883"/>
        <note>4Fe-4S-S-AdoMet</note>
    </ligand>
</feature>
<proteinExistence type="inferred from homology"/>
<keyword evidence="8" id="KW-0408">Iron</keyword>
<accession>A0A4P2VIR8</accession>
<evidence type="ECO:0000256" key="6">
    <source>
        <dbReference type="ARBA" id="ARBA00022723"/>
    </source>
</evidence>
<dbReference type="GO" id="GO:0016853">
    <property type="term" value="F:isomerase activity"/>
    <property type="evidence" value="ECO:0007669"/>
    <property type="project" value="UniProtKB-KW"/>
</dbReference>
<feature type="domain" description="Radical SAM core" evidence="13">
    <location>
        <begin position="96"/>
        <end position="308"/>
    </location>
</feature>
<dbReference type="RefSeq" id="WP_130607298.1">
    <property type="nucleotide sequence ID" value="NZ_AP019368.1"/>
</dbReference>
<evidence type="ECO:0000256" key="5">
    <source>
        <dbReference type="ARBA" id="ARBA00022691"/>
    </source>
</evidence>
<keyword evidence="10" id="KW-0413">Isomerase</keyword>
<comment type="cofactor">
    <cofactor evidence="1 12">
        <name>pyridoxal 5'-phosphate</name>
        <dbReference type="ChEBI" id="CHEBI:597326"/>
    </cofactor>
</comment>
<dbReference type="KEGG" id="sbf:JCM31447_10720"/>
<name>A0A4P2VIR8_FLUSA</name>
<dbReference type="Pfam" id="PF04055">
    <property type="entry name" value="Radical_SAM"/>
    <property type="match status" value="1"/>
</dbReference>
<keyword evidence="9 11" id="KW-0411">Iron-sulfur</keyword>
<organism evidence="14 15">
    <name type="scientific">Fluviispira sanaruensis</name>
    <dbReference type="NCBI Taxonomy" id="2493639"/>
    <lineage>
        <taxon>Bacteria</taxon>
        <taxon>Pseudomonadati</taxon>
        <taxon>Bdellovibrionota</taxon>
        <taxon>Oligoflexia</taxon>
        <taxon>Silvanigrellales</taxon>
        <taxon>Silvanigrellaceae</taxon>
        <taxon>Fluviispira</taxon>
    </lineage>
</organism>
<gene>
    <name evidence="14" type="ORF">JCM31447_10720</name>
</gene>
<dbReference type="Gene3D" id="3.20.20.70">
    <property type="entry name" value="Aldolase class I"/>
    <property type="match status" value="1"/>
</dbReference>
<dbReference type="AlphaFoldDB" id="A0A4P2VIR8"/>
<keyword evidence="5" id="KW-0949">S-adenosyl-L-methionine</keyword>
<dbReference type="CDD" id="cd01335">
    <property type="entry name" value="Radical_SAM"/>
    <property type="match status" value="1"/>
</dbReference>
<dbReference type="GO" id="GO:0046872">
    <property type="term" value="F:metal ion binding"/>
    <property type="evidence" value="ECO:0007669"/>
    <property type="project" value="UniProtKB-KW"/>
</dbReference>
<evidence type="ECO:0000313" key="14">
    <source>
        <dbReference type="EMBL" id="BBH52631.1"/>
    </source>
</evidence>
<evidence type="ECO:0000256" key="2">
    <source>
        <dbReference type="ARBA" id="ARBA00001966"/>
    </source>
</evidence>
<dbReference type="SFLD" id="SFLDS00029">
    <property type="entry name" value="Radical_SAM"/>
    <property type="match status" value="1"/>
</dbReference>
<feature type="binding site" evidence="11">
    <location>
        <position position="114"/>
    </location>
    <ligand>
        <name>[4Fe-4S] cluster</name>
        <dbReference type="ChEBI" id="CHEBI:49883"/>
        <note>4Fe-4S-S-AdoMet</note>
    </ligand>
</feature>
<dbReference type="InterPro" id="IPR007197">
    <property type="entry name" value="rSAM"/>
</dbReference>
<dbReference type="PIRSF" id="PIRSF004911">
    <property type="entry name" value="DUF160"/>
    <property type="match status" value="1"/>
</dbReference>
<evidence type="ECO:0000256" key="4">
    <source>
        <dbReference type="ARBA" id="ARBA00022485"/>
    </source>
</evidence>
<dbReference type="EMBL" id="AP019368">
    <property type="protein sequence ID" value="BBH52631.1"/>
    <property type="molecule type" value="Genomic_DNA"/>
</dbReference>
<evidence type="ECO:0000256" key="8">
    <source>
        <dbReference type="ARBA" id="ARBA00023004"/>
    </source>
</evidence>
<reference evidence="14 15" key="1">
    <citation type="submission" date="2018-12" db="EMBL/GenBank/DDBJ databases">
        <title>Rubrispira sanarue gen. nov., sp., nov., a member of the order Silvanigrellales, isolated from a brackish lake in Hamamatsu Japan.</title>
        <authorList>
            <person name="Maejima Y."/>
            <person name="Iino T."/>
            <person name="Muraguchi Y."/>
            <person name="Fukuda K."/>
            <person name="Nojiri H."/>
            <person name="Ohkuma M."/>
            <person name="Moriuchi R."/>
            <person name="Dohra H."/>
            <person name="Kimbara K."/>
            <person name="Shintani M."/>
        </authorList>
    </citation>
    <scope>NUCLEOTIDE SEQUENCE [LARGE SCALE GENOMIC DNA]</scope>
    <source>
        <strain evidence="14 15">RF1110005</strain>
    </source>
</reference>
<dbReference type="PANTHER" id="PTHR30538:SF1">
    <property type="entry name" value="L-LYSINE 2,3-AMINOMUTASE"/>
    <property type="match status" value="1"/>
</dbReference>
<evidence type="ECO:0000256" key="1">
    <source>
        <dbReference type="ARBA" id="ARBA00001933"/>
    </source>
</evidence>
<protein>
    <submittedName>
        <fullName evidence="14">Lysine-2,3-aminomutase-like protein</fullName>
    </submittedName>
</protein>
<dbReference type="PANTHER" id="PTHR30538">
    <property type="entry name" value="LYSINE 2,3-AMINOMUTASE-RELATED"/>
    <property type="match status" value="1"/>
</dbReference>
<evidence type="ECO:0000256" key="11">
    <source>
        <dbReference type="PIRSR" id="PIRSR004911-1"/>
    </source>
</evidence>